<gene>
    <name evidence="3" type="ORF">BS50DRAFT_303256</name>
</gene>
<dbReference type="Proteomes" id="UP000240883">
    <property type="component" value="Unassembled WGS sequence"/>
</dbReference>
<accession>A0A2T2NX88</accession>
<dbReference type="SUPFAM" id="SSF75217">
    <property type="entry name" value="alpha/beta knot"/>
    <property type="match status" value="1"/>
</dbReference>
<dbReference type="AlphaFoldDB" id="A0A2T2NX88"/>
<comment type="similarity">
    <text evidence="1">Belongs to the class IV-like SAM-binding methyltransferase superfamily.</text>
</comment>
<evidence type="ECO:0000256" key="2">
    <source>
        <dbReference type="SAM" id="MobiDB-lite"/>
    </source>
</evidence>
<feature type="region of interest" description="Disordered" evidence="2">
    <location>
        <begin position="196"/>
        <end position="226"/>
    </location>
</feature>
<dbReference type="OrthoDB" id="361029at2759"/>
<dbReference type="InterPro" id="IPR029026">
    <property type="entry name" value="tRNA_m1G_MTases_N"/>
</dbReference>
<dbReference type="EMBL" id="KZ678132">
    <property type="protein sequence ID" value="PSN70041.1"/>
    <property type="molecule type" value="Genomic_DNA"/>
</dbReference>
<proteinExistence type="inferred from homology"/>
<dbReference type="Gene3D" id="3.40.1280.10">
    <property type="match status" value="2"/>
</dbReference>
<dbReference type="STRING" id="1448308.A0A2T2NX88"/>
<reference evidence="3 4" key="1">
    <citation type="journal article" date="2018" name="Front. Microbiol.">
        <title>Genome-Wide Analysis of Corynespora cassiicola Leaf Fall Disease Putative Effectors.</title>
        <authorList>
            <person name="Lopez D."/>
            <person name="Ribeiro S."/>
            <person name="Label P."/>
            <person name="Fumanal B."/>
            <person name="Venisse J.S."/>
            <person name="Kohler A."/>
            <person name="de Oliveira R.R."/>
            <person name="Labutti K."/>
            <person name="Lipzen A."/>
            <person name="Lail K."/>
            <person name="Bauer D."/>
            <person name="Ohm R.A."/>
            <person name="Barry K.W."/>
            <person name="Spatafora J."/>
            <person name="Grigoriev I.V."/>
            <person name="Martin F.M."/>
            <person name="Pujade-Renaud V."/>
        </authorList>
    </citation>
    <scope>NUCLEOTIDE SEQUENCE [LARGE SCALE GENOMIC DNA]</scope>
    <source>
        <strain evidence="3 4">Philippines</strain>
    </source>
</reference>
<sequence length="436" mass="48975">MGDKKKAAATRNFDIYEDKPNGANADHVSKRRKSQNADNVQAEVDTTKPTAVFNPIAPRKWTVSMALPGSFIANVKKPEQKTILAGRIARAAAVFCVDEIVIFDDDPSNIPANVDRRYHDRKKTKQEVMESISEQDELWQNPDQFLFHTLSYAECPPYLRGDLFGEHQNLRWMGIFPSLDLPHHMKASEWMPYREGMSLGPAAPDSRSQSNSSKKRRKSAQQEEPQYSYVECGLPYPVVAPGNIPQGMRVTLKFASGTTPPPNWPYLDQHECETLAIEPVELNIPREERGYYWGYSVRKAPSLSAVFTECPWEEGYCFSVGTSERGVPLDAVLPDNVAAPAARKRLEKEGKVPLVKLPKKIDHMLVVFGGVPGLEPAIMSDPVFREKGLTGRDADKLFDAWVNLVPNQGSRTIRTEEAVEFGLFGLKGYMDSLYER</sequence>
<organism evidence="3 4">
    <name type="scientific">Corynespora cassiicola Philippines</name>
    <dbReference type="NCBI Taxonomy" id="1448308"/>
    <lineage>
        <taxon>Eukaryota</taxon>
        <taxon>Fungi</taxon>
        <taxon>Dikarya</taxon>
        <taxon>Ascomycota</taxon>
        <taxon>Pezizomycotina</taxon>
        <taxon>Dothideomycetes</taxon>
        <taxon>Pleosporomycetidae</taxon>
        <taxon>Pleosporales</taxon>
        <taxon>Corynesporascaceae</taxon>
        <taxon>Corynespora</taxon>
    </lineage>
</organism>
<evidence type="ECO:0000313" key="3">
    <source>
        <dbReference type="EMBL" id="PSN70041.1"/>
    </source>
</evidence>
<dbReference type="Pfam" id="PF02598">
    <property type="entry name" value="Methyltrn_RNA_3"/>
    <property type="match status" value="1"/>
</dbReference>
<dbReference type="InterPro" id="IPR003750">
    <property type="entry name" value="Put_MeTrfase-C9orf114-like"/>
</dbReference>
<dbReference type="PANTHER" id="PTHR12150:SF13">
    <property type="entry name" value="METHYLTRANSFERASE C9ORF114-RELATED"/>
    <property type="match status" value="1"/>
</dbReference>
<protein>
    <submittedName>
        <fullName evidence="3">DUF171-domain-containing protein</fullName>
    </submittedName>
</protein>
<feature type="region of interest" description="Disordered" evidence="2">
    <location>
        <begin position="1"/>
        <end position="42"/>
    </location>
</feature>
<evidence type="ECO:0000313" key="4">
    <source>
        <dbReference type="Proteomes" id="UP000240883"/>
    </source>
</evidence>
<evidence type="ECO:0000256" key="1">
    <source>
        <dbReference type="ARBA" id="ARBA00009841"/>
    </source>
</evidence>
<keyword evidence="4" id="KW-1185">Reference proteome</keyword>
<dbReference type="CDD" id="cd18086">
    <property type="entry name" value="HsC9orf114-like"/>
    <property type="match status" value="1"/>
</dbReference>
<dbReference type="InterPro" id="IPR029028">
    <property type="entry name" value="Alpha/beta_knot_MTases"/>
</dbReference>
<dbReference type="PANTHER" id="PTHR12150">
    <property type="entry name" value="CLASS IV SAM-BINDING METHYLTRANSFERASE-RELATED"/>
    <property type="match status" value="1"/>
</dbReference>
<name>A0A2T2NX88_CORCC</name>